<dbReference type="InterPro" id="IPR001775">
    <property type="entry name" value="GspD/PilQ"/>
</dbReference>
<sequence length="1077" mass="119143" precursor="true">MLRRRSLVLAVTFIPFLWFGNSAPAQDDFPTAAELLQQGVQQLEAGDADAARETLGSVDRMQLSRDDRQLLDQALRDVETGQVTVSSTPTQEQTADEQPEPVEEAQPAPPTPEQLLAQADEDALASDEARQRQALDAYVELMNNEEASLDVRSLAAARHAQLRRKLNADLTAARRSLDMAAQDIREGRIADGQRKLDDLDASGVDLTWFDRHRMDALRAEIASVEVAAAEQPTPDMPAPIVDQPQTETPSNDLIQQARKILSQEKFAEGQQAQREGQLALAARLYEEAIVLDPSNVEAQQALPAVTAALASDQSQQQALSRDAEYRRLRVEQAIAGYDQNINEANSAAASLNYAAALDAVGRAQQELDRNRTWIPPSQLKDLRQEATDMQAALLAQRARHEAELIAQTEAKRQREQELDRLRELETLRKQVDELLIRAHELNASQNYDEALKVVDQAQFIQPNSIPAELLRSIIVNNRVLVKSRTYDRRRREAMLNLSLEARERMIPSSEPMVYPEDWPQITQRRLDNLPGGGDTEATRETLEQIRKQISVTFDQNTLESVIDALVLQTGANFFVNWPALEAIGIDRDSLVSLNLTNVSAERVLALVLQQLSTDFDPLTFSVIDGVVNISTELDLRSQSVIRVYDIRDLLVQIPNFTGAPDFDLAQALESADGGSSVFSEGDEENDDDEQLREEAIEDIITLVQESVGNADEWLNLESTVQELNGQLIIRTSYENHRQAAKLLDDIREARSSQITVEARLMLVNEDFLEDIGIDLDFRINNLGSNYTSLSVAQDSATVAQPVGSDITPSGFVPSRTLGDIFTPISGTNPAISPTGFASTSRALEMGVAYIDDLEVNLLVRATQSHRRSITLTAPHVTFANGQRAYIYVARQVSFISDLDVVSDAAALDPTVDVFSTGVILDVEGTISADRRYVTLTLRPSLSSLIDIRQIEFVGTAQPNTNNNDDNNNDILVSGTQELPELEVTQIRATVSIPDRGTLLVGGQRLIGETEIESGVPVLSKIPVIKRLFSNTSTVKDERTLLVLVKPTIIILNEEEELRFPGLLQDPDLFNEGRGQGF</sequence>
<keyword evidence="5" id="KW-0732">Signal</keyword>
<dbReference type="Proteomes" id="UP000320386">
    <property type="component" value="Chromosome"/>
</dbReference>
<dbReference type="KEGG" id="mcad:Pan265_17950"/>
<dbReference type="PANTHER" id="PTHR30604:SF1">
    <property type="entry name" value="DNA UTILIZATION PROTEIN HOFQ"/>
    <property type="match status" value="1"/>
</dbReference>
<dbReference type="PRINTS" id="PR00811">
    <property type="entry name" value="BCTERIALGSPD"/>
</dbReference>
<dbReference type="SUPFAM" id="SSF48452">
    <property type="entry name" value="TPR-like"/>
    <property type="match status" value="1"/>
</dbReference>
<feature type="chain" id="PRO_5021728429" evidence="5">
    <location>
        <begin position="26"/>
        <end position="1077"/>
    </location>
</feature>
<feature type="region of interest" description="Disordered" evidence="4">
    <location>
        <begin position="79"/>
        <end position="110"/>
    </location>
</feature>
<dbReference type="InterPro" id="IPR004846">
    <property type="entry name" value="T2SS/T3SS_dom"/>
</dbReference>
<feature type="signal peptide" evidence="5">
    <location>
        <begin position="1"/>
        <end position="25"/>
    </location>
</feature>
<dbReference type="PROSITE" id="PS50005">
    <property type="entry name" value="TPR"/>
    <property type="match status" value="1"/>
</dbReference>
<proteinExistence type="inferred from homology"/>
<evidence type="ECO:0000256" key="3">
    <source>
        <dbReference type="SAM" id="Coils"/>
    </source>
</evidence>
<dbReference type="EMBL" id="CP036280">
    <property type="protein sequence ID" value="QDU71936.1"/>
    <property type="molecule type" value="Genomic_DNA"/>
</dbReference>
<evidence type="ECO:0000256" key="4">
    <source>
        <dbReference type="SAM" id="MobiDB-lite"/>
    </source>
</evidence>
<evidence type="ECO:0000259" key="6">
    <source>
        <dbReference type="Pfam" id="PF00263"/>
    </source>
</evidence>
<dbReference type="InterPro" id="IPR011990">
    <property type="entry name" value="TPR-like_helical_dom_sf"/>
</dbReference>
<evidence type="ECO:0000313" key="8">
    <source>
        <dbReference type="Proteomes" id="UP000320386"/>
    </source>
</evidence>
<dbReference type="GO" id="GO:0009306">
    <property type="term" value="P:protein secretion"/>
    <property type="evidence" value="ECO:0007669"/>
    <property type="project" value="InterPro"/>
</dbReference>
<name>A0A518BYA2_9BACT</name>
<dbReference type="AlphaFoldDB" id="A0A518BYA2"/>
<feature type="coiled-coil region" evidence="3">
    <location>
        <begin position="379"/>
        <end position="444"/>
    </location>
</feature>
<dbReference type="InterPro" id="IPR019734">
    <property type="entry name" value="TPR_rpt"/>
</dbReference>
<evidence type="ECO:0000256" key="1">
    <source>
        <dbReference type="PROSITE-ProRule" id="PRU00339"/>
    </source>
</evidence>
<comment type="similarity">
    <text evidence="2">Belongs to the bacterial secretin family.</text>
</comment>
<evidence type="ECO:0000256" key="2">
    <source>
        <dbReference type="RuleBase" id="RU004003"/>
    </source>
</evidence>
<feature type="compositionally biased region" description="Polar residues" evidence="4">
    <location>
        <begin position="81"/>
        <end position="93"/>
    </location>
</feature>
<keyword evidence="1" id="KW-0802">TPR repeat</keyword>
<gene>
    <name evidence="7" type="ORF">Pan265_17950</name>
</gene>
<reference evidence="7 8" key="1">
    <citation type="submission" date="2019-02" db="EMBL/GenBank/DDBJ databases">
        <title>Deep-cultivation of Planctomycetes and their phenomic and genomic characterization uncovers novel biology.</title>
        <authorList>
            <person name="Wiegand S."/>
            <person name="Jogler M."/>
            <person name="Boedeker C."/>
            <person name="Pinto D."/>
            <person name="Vollmers J."/>
            <person name="Rivas-Marin E."/>
            <person name="Kohn T."/>
            <person name="Peeters S.H."/>
            <person name="Heuer A."/>
            <person name="Rast P."/>
            <person name="Oberbeckmann S."/>
            <person name="Bunk B."/>
            <person name="Jeske O."/>
            <person name="Meyerdierks A."/>
            <person name="Storesund J.E."/>
            <person name="Kallscheuer N."/>
            <person name="Luecker S."/>
            <person name="Lage O.M."/>
            <person name="Pohl T."/>
            <person name="Merkel B.J."/>
            <person name="Hornburger P."/>
            <person name="Mueller R.-W."/>
            <person name="Bruemmer F."/>
            <person name="Labrenz M."/>
            <person name="Spormann A.M."/>
            <person name="Op den Camp H."/>
            <person name="Overmann J."/>
            <person name="Amann R."/>
            <person name="Jetten M.S.M."/>
            <person name="Mascher T."/>
            <person name="Medema M.H."/>
            <person name="Devos D.P."/>
            <person name="Kaster A.-K."/>
            <person name="Ovreas L."/>
            <person name="Rohde M."/>
            <person name="Galperin M.Y."/>
            <person name="Jogler C."/>
        </authorList>
    </citation>
    <scope>NUCLEOTIDE SEQUENCE [LARGE SCALE GENOMIC DNA]</scope>
    <source>
        <strain evidence="7 8">Pan265</strain>
    </source>
</reference>
<feature type="compositionally biased region" description="Acidic residues" evidence="4">
    <location>
        <begin position="94"/>
        <end position="103"/>
    </location>
</feature>
<accession>A0A518BYA2</accession>
<keyword evidence="8" id="KW-1185">Reference proteome</keyword>
<dbReference type="InterPro" id="IPR051808">
    <property type="entry name" value="Type_IV_pilus_biogenesis"/>
</dbReference>
<evidence type="ECO:0000256" key="5">
    <source>
        <dbReference type="SAM" id="SignalP"/>
    </source>
</evidence>
<feature type="domain" description="Type II/III secretion system secretin-like" evidence="6">
    <location>
        <begin position="863"/>
        <end position="1049"/>
    </location>
</feature>
<evidence type="ECO:0000313" key="7">
    <source>
        <dbReference type="EMBL" id="QDU71936.1"/>
    </source>
</evidence>
<dbReference type="Pfam" id="PF00263">
    <property type="entry name" value="Secretin"/>
    <property type="match status" value="1"/>
</dbReference>
<dbReference type="SMART" id="SM00028">
    <property type="entry name" value="TPR"/>
    <property type="match status" value="2"/>
</dbReference>
<feature type="repeat" description="TPR" evidence="1">
    <location>
        <begin position="262"/>
        <end position="295"/>
    </location>
</feature>
<organism evidence="7 8">
    <name type="scientific">Mucisphaera calidilacus</name>
    <dbReference type="NCBI Taxonomy" id="2527982"/>
    <lineage>
        <taxon>Bacteria</taxon>
        <taxon>Pseudomonadati</taxon>
        <taxon>Planctomycetota</taxon>
        <taxon>Phycisphaerae</taxon>
        <taxon>Phycisphaerales</taxon>
        <taxon>Phycisphaeraceae</taxon>
        <taxon>Mucisphaera</taxon>
    </lineage>
</organism>
<dbReference type="PANTHER" id="PTHR30604">
    <property type="entry name" value="PROTEIN TRANSPORT PROTEIN HOFQ"/>
    <property type="match status" value="1"/>
</dbReference>
<protein>
    <submittedName>
        <fullName evidence="7">Bacterial type II and III secretion system protein</fullName>
    </submittedName>
</protein>
<keyword evidence="3" id="KW-0175">Coiled coil</keyword>